<keyword evidence="2" id="KW-1185">Reference proteome</keyword>
<name>A0A9N9IGH7_9GLOM</name>
<evidence type="ECO:0000313" key="2">
    <source>
        <dbReference type="Proteomes" id="UP000789405"/>
    </source>
</evidence>
<organism evidence="1 2">
    <name type="scientific">Dentiscutata erythropus</name>
    <dbReference type="NCBI Taxonomy" id="1348616"/>
    <lineage>
        <taxon>Eukaryota</taxon>
        <taxon>Fungi</taxon>
        <taxon>Fungi incertae sedis</taxon>
        <taxon>Mucoromycota</taxon>
        <taxon>Glomeromycotina</taxon>
        <taxon>Glomeromycetes</taxon>
        <taxon>Diversisporales</taxon>
        <taxon>Gigasporaceae</taxon>
        <taxon>Dentiscutata</taxon>
    </lineage>
</organism>
<gene>
    <name evidence="1" type="ORF">DERYTH_LOCUS15582</name>
</gene>
<proteinExistence type="predicted"/>
<dbReference type="EMBL" id="CAJVPY010012751">
    <property type="protein sequence ID" value="CAG8736193.1"/>
    <property type="molecule type" value="Genomic_DNA"/>
</dbReference>
<dbReference type="Proteomes" id="UP000789405">
    <property type="component" value="Unassembled WGS sequence"/>
</dbReference>
<feature type="non-terminal residue" evidence="1">
    <location>
        <position position="1"/>
    </location>
</feature>
<sequence length="95" mass="11004">MQDELNLLKTAYSDLKSSYSKKGILQHFKQFIFDNSDSKEMAESIKEMLNKYWVIFDYNKLTKIATILDSVSKLMIFLNSTEKDNAIASLKNIIV</sequence>
<dbReference type="AlphaFoldDB" id="A0A9N9IGH7"/>
<protein>
    <submittedName>
        <fullName evidence="1">10529_t:CDS:1</fullName>
    </submittedName>
</protein>
<accession>A0A9N9IGH7</accession>
<reference evidence="1" key="1">
    <citation type="submission" date="2021-06" db="EMBL/GenBank/DDBJ databases">
        <authorList>
            <person name="Kallberg Y."/>
            <person name="Tangrot J."/>
            <person name="Rosling A."/>
        </authorList>
    </citation>
    <scope>NUCLEOTIDE SEQUENCE</scope>
    <source>
        <strain evidence="1">MA453B</strain>
    </source>
</reference>
<evidence type="ECO:0000313" key="1">
    <source>
        <dbReference type="EMBL" id="CAG8736193.1"/>
    </source>
</evidence>
<comment type="caution">
    <text evidence="1">The sequence shown here is derived from an EMBL/GenBank/DDBJ whole genome shotgun (WGS) entry which is preliminary data.</text>
</comment>